<evidence type="ECO:0000313" key="9">
    <source>
        <dbReference type="Proteomes" id="UP000536179"/>
    </source>
</evidence>
<keyword evidence="3 4" id="KW-0145">Chemotaxis</keyword>
<dbReference type="SUPFAM" id="SSF52738">
    <property type="entry name" value="Methylesterase CheB, C-terminal domain"/>
    <property type="match status" value="1"/>
</dbReference>
<name>A0A7W5DUL3_9BACT</name>
<feature type="domain" description="CheB-type methylesterase" evidence="7">
    <location>
        <begin position="174"/>
        <end position="367"/>
    </location>
</feature>
<dbReference type="Gene3D" id="3.40.50.180">
    <property type="entry name" value="Methylesterase CheB, C-terminal domain"/>
    <property type="match status" value="1"/>
</dbReference>
<reference evidence="8 9" key="1">
    <citation type="submission" date="2020-08" db="EMBL/GenBank/DDBJ databases">
        <title>Genomic Encyclopedia of Type Strains, Phase III (KMG-III): the genomes of soil and plant-associated and newly described type strains.</title>
        <authorList>
            <person name="Whitman W."/>
        </authorList>
    </citation>
    <scope>NUCLEOTIDE SEQUENCE [LARGE SCALE GENOMIC DNA]</scope>
    <source>
        <strain evidence="8 9">CECT 8075</strain>
    </source>
</reference>
<dbReference type="InterPro" id="IPR008248">
    <property type="entry name" value="CheB-like"/>
</dbReference>
<comment type="domain">
    <text evidence="3">Contains a C-terminal catalytic domain, and an N-terminal region which modulates catalytic activity.</text>
</comment>
<dbReference type="GO" id="GO:0006935">
    <property type="term" value="P:chemotaxis"/>
    <property type="evidence" value="ECO:0007669"/>
    <property type="project" value="UniProtKB-UniRule"/>
</dbReference>
<comment type="PTM">
    <text evidence="3">Phosphorylated by CheA. Phosphorylation of the N-terminal regulatory domain activates the methylesterase activity.</text>
</comment>
<evidence type="ECO:0000256" key="4">
    <source>
        <dbReference type="PROSITE-ProRule" id="PRU00050"/>
    </source>
</evidence>
<dbReference type="RefSeq" id="WP_184301541.1">
    <property type="nucleotide sequence ID" value="NZ_JACHXU010000002.1"/>
</dbReference>
<dbReference type="InterPro" id="IPR001789">
    <property type="entry name" value="Sig_transdc_resp-reg_receiver"/>
</dbReference>
<feature type="active site" evidence="3 4">
    <location>
        <position position="186"/>
    </location>
</feature>
<dbReference type="Gene3D" id="3.40.50.2300">
    <property type="match status" value="1"/>
</dbReference>
<dbReference type="Pfam" id="PF01339">
    <property type="entry name" value="CheB_methylest"/>
    <property type="match status" value="1"/>
</dbReference>
<dbReference type="GO" id="GO:0008984">
    <property type="term" value="F:protein-glutamate methylesterase activity"/>
    <property type="evidence" value="ECO:0007669"/>
    <property type="project" value="UniProtKB-UniRule"/>
</dbReference>
<dbReference type="AlphaFoldDB" id="A0A7W5DUL3"/>
<comment type="subcellular location">
    <subcellularLocation>
        <location evidence="3">Cytoplasm</location>
    </subcellularLocation>
</comment>
<dbReference type="InterPro" id="IPR000673">
    <property type="entry name" value="Sig_transdc_resp-reg_Me-estase"/>
</dbReference>
<dbReference type="PROSITE" id="PS50110">
    <property type="entry name" value="RESPONSE_REGULATORY"/>
    <property type="match status" value="1"/>
</dbReference>
<dbReference type="EC" id="3.5.1.44" evidence="3"/>
<dbReference type="EC" id="3.1.1.61" evidence="3"/>
<gene>
    <name evidence="3" type="primary">cheB</name>
    <name evidence="8" type="ORF">FHS27_000622</name>
</gene>
<dbReference type="SUPFAM" id="SSF52172">
    <property type="entry name" value="CheY-like"/>
    <property type="match status" value="1"/>
</dbReference>
<organism evidence="8 9">
    <name type="scientific">Aporhodopirellula rubra</name>
    <dbReference type="NCBI Taxonomy" id="980271"/>
    <lineage>
        <taxon>Bacteria</taxon>
        <taxon>Pseudomonadati</taxon>
        <taxon>Planctomycetota</taxon>
        <taxon>Planctomycetia</taxon>
        <taxon>Pirellulales</taxon>
        <taxon>Pirellulaceae</taxon>
        <taxon>Aporhodopirellula</taxon>
    </lineage>
</organism>
<comment type="caution">
    <text evidence="8">The sequence shown here is derived from an EMBL/GenBank/DDBJ whole genome shotgun (WGS) entry which is preliminary data.</text>
</comment>
<dbReference type="EMBL" id="JACHXU010000002">
    <property type="protein sequence ID" value="MBB3204855.1"/>
    <property type="molecule type" value="Genomic_DNA"/>
</dbReference>
<feature type="active site" evidence="3 4">
    <location>
        <position position="213"/>
    </location>
</feature>
<dbReference type="GO" id="GO:0005737">
    <property type="term" value="C:cytoplasm"/>
    <property type="evidence" value="ECO:0007669"/>
    <property type="project" value="UniProtKB-SubCell"/>
</dbReference>
<evidence type="ECO:0000256" key="5">
    <source>
        <dbReference type="PROSITE-ProRule" id="PRU00169"/>
    </source>
</evidence>
<feature type="domain" description="Response regulatory" evidence="6">
    <location>
        <begin position="8"/>
        <end position="126"/>
    </location>
</feature>
<dbReference type="CDD" id="cd16432">
    <property type="entry name" value="CheB_Rec"/>
    <property type="match status" value="1"/>
</dbReference>
<dbReference type="NCBIfam" id="NF001965">
    <property type="entry name" value="PRK00742.1"/>
    <property type="match status" value="1"/>
</dbReference>
<keyword evidence="9" id="KW-1185">Reference proteome</keyword>
<keyword evidence="3 5" id="KW-0597">Phosphoprotein</keyword>
<keyword evidence="1 3" id="KW-0378">Hydrolase</keyword>
<evidence type="ECO:0000256" key="2">
    <source>
        <dbReference type="ARBA" id="ARBA00048267"/>
    </source>
</evidence>
<dbReference type="InterPro" id="IPR035909">
    <property type="entry name" value="CheB_C"/>
</dbReference>
<dbReference type="CDD" id="cd17541">
    <property type="entry name" value="REC_CheB-like"/>
    <property type="match status" value="1"/>
</dbReference>
<protein>
    <recommendedName>
        <fullName evidence="3">Protein-glutamate methylesterase/protein-glutamine glutaminase</fullName>
        <ecNumber evidence="3">3.1.1.61</ecNumber>
        <ecNumber evidence="3">3.5.1.44</ecNumber>
    </recommendedName>
</protein>
<dbReference type="Pfam" id="PF00072">
    <property type="entry name" value="Response_reg"/>
    <property type="match status" value="1"/>
</dbReference>
<evidence type="ECO:0000259" key="7">
    <source>
        <dbReference type="PROSITE" id="PS50122"/>
    </source>
</evidence>
<dbReference type="PROSITE" id="PS50122">
    <property type="entry name" value="CHEB"/>
    <property type="match status" value="1"/>
</dbReference>
<evidence type="ECO:0000256" key="3">
    <source>
        <dbReference type="HAMAP-Rule" id="MF_00099"/>
    </source>
</evidence>
<evidence type="ECO:0000313" key="8">
    <source>
        <dbReference type="EMBL" id="MBB3204855.1"/>
    </source>
</evidence>
<keyword evidence="3" id="KW-0963">Cytoplasm</keyword>
<dbReference type="GO" id="GO:0000156">
    <property type="term" value="F:phosphorelay response regulator activity"/>
    <property type="evidence" value="ECO:0007669"/>
    <property type="project" value="InterPro"/>
</dbReference>
<dbReference type="PANTHER" id="PTHR42872">
    <property type="entry name" value="PROTEIN-GLUTAMATE METHYLESTERASE/PROTEIN-GLUTAMINE GLUTAMINASE"/>
    <property type="match status" value="1"/>
</dbReference>
<dbReference type="PANTHER" id="PTHR42872:SF3">
    <property type="entry name" value="PROTEIN-GLUTAMATE METHYLESTERASE_PROTEIN-GLUTAMINE GLUTAMINASE 1"/>
    <property type="match status" value="1"/>
</dbReference>
<proteinExistence type="inferred from homology"/>
<feature type="active site" evidence="3 4">
    <location>
        <position position="309"/>
    </location>
</feature>
<dbReference type="Proteomes" id="UP000536179">
    <property type="component" value="Unassembled WGS sequence"/>
</dbReference>
<feature type="modified residue" description="4-aspartylphosphate" evidence="3 5">
    <location>
        <position position="59"/>
    </location>
</feature>
<dbReference type="SMART" id="SM00448">
    <property type="entry name" value="REC"/>
    <property type="match status" value="1"/>
</dbReference>
<comment type="catalytic activity">
    <reaction evidence="3">
        <text>L-glutaminyl-[protein] + H2O = L-glutamyl-[protein] + NH4(+)</text>
        <dbReference type="Rhea" id="RHEA:16441"/>
        <dbReference type="Rhea" id="RHEA-COMP:10207"/>
        <dbReference type="Rhea" id="RHEA-COMP:10208"/>
        <dbReference type="ChEBI" id="CHEBI:15377"/>
        <dbReference type="ChEBI" id="CHEBI:28938"/>
        <dbReference type="ChEBI" id="CHEBI:29973"/>
        <dbReference type="ChEBI" id="CHEBI:30011"/>
        <dbReference type="EC" id="3.5.1.44"/>
    </reaction>
</comment>
<dbReference type="GO" id="GO:0050568">
    <property type="term" value="F:protein-glutamine glutaminase activity"/>
    <property type="evidence" value="ECO:0007669"/>
    <property type="project" value="UniProtKB-UniRule"/>
</dbReference>
<evidence type="ECO:0000259" key="6">
    <source>
        <dbReference type="PROSITE" id="PS50110"/>
    </source>
</evidence>
<dbReference type="PIRSF" id="PIRSF000876">
    <property type="entry name" value="RR_chemtxs_CheB"/>
    <property type="match status" value="1"/>
</dbReference>
<evidence type="ECO:0000256" key="1">
    <source>
        <dbReference type="ARBA" id="ARBA00022801"/>
    </source>
</evidence>
<sequence length="379" mass="40399">MSQPQKIRVLIVDDSTVIRRLLTQTLSEDPSVEVVGTAPNGKIALAKIPTLKPDVITLDIEMPEMDGLQTLTELRKVDKKLPVIMFSTLTQRGAEGTLDALERGANDYVGKPANVGSVTEAMSRVRGEMIPKLKALCPRFSAFAAPGPTTARTNTLNPNGAQQSPAITVRPRGPRHRIDILAIGVSTGGPNALSTVLPELPADFPIPIVIVQHMPPIFTKHLADRLNTKCEIEVAEAKAGDPLLPGHAWIAPGDFHMVTEVNGASAKIGIHQGEQENSCRPAVDVLFRSVAKAYGRHSLACVLTGMGSDGLEGCKVIAEAGGQIITQDRETSVVWGMPAAVANAGLANQILPLDQVSSELTRHAMNGRNRRPLVSEGAF</sequence>
<dbReference type="HAMAP" id="MF_00099">
    <property type="entry name" value="CheB_chemtxs"/>
    <property type="match status" value="1"/>
</dbReference>
<dbReference type="InterPro" id="IPR011006">
    <property type="entry name" value="CheY-like_superfamily"/>
</dbReference>
<comment type="function">
    <text evidence="3">Involved in chemotaxis. Part of a chemotaxis signal transduction system that modulates chemotaxis in response to various stimuli. Catalyzes the demethylation of specific methylglutamate residues introduced into the chemoreceptors (methyl-accepting chemotaxis proteins or MCP) by CheR. Also mediates the irreversible deamidation of specific glutamine residues to glutamic acid.</text>
</comment>
<comment type="similarity">
    <text evidence="3">Belongs to the CheB family.</text>
</comment>
<comment type="catalytic activity">
    <reaction evidence="2 3">
        <text>[protein]-L-glutamate 5-O-methyl ester + H2O = L-glutamyl-[protein] + methanol + H(+)</text>
        <dbReference type="Rhea" id="RHEA:23236"/>
        <dbReference type="Rhea" id="RHEA-COMP:10208"/>
        <dbReference type="Rhea" id="RHEA-COMP:10311"/>
        <dbReference type="ChEBI" id="CHEBI:15377"/>
        <dbReference type="ChEBI" id="CHEBI:15378"/>
        <dbReference type="ChEBI" id="CHEBI:17790"/>
        <dbReference type="ChEBI" id="CHEBI:29973"/>
        <dbReference type="ChEBI" id="CHEBI:82795"/>
        <dbReference type="EC" id="3.1.1.61"/>
    </reaction>
</comment>
<accession>A0A7W5DUL3</accession>